<evidence type="ECO:0000256" key="6">
    <source>
        <dbReference type="SAM" id="MobiDB-lite"/>
    </source>
</evidence>
<feature type="compositionally biased region" description="Basic and acidic residues" evidence="6">
    <location>
        <begin position="365"/>
        <end position="382"/>
    </location>
</feature>
<evidence type="ECO:0000256" key="5">
    <source>
        <dbReference type="ARBA" id="ARBA00023136"/>
    </source>
</evidence>
<proteinExistence type="predicted"/>
<comment type="subcellular location">
    <subcellularLocation>
        <location evidence="1">Cell membrane</location>
        <topology evidence="1">Multi-pass membrane protein</topology>
    </subcellularLocation>
</comment>
<keyword evidence="5 7" id="KW-0472">Membrane</keyword>
<keyword evidence="9" id="KW-1185">Reference proteome</keyword>
<reference evidence="8" key="1">
    <citation type="journal article" date="2014" name="Int. J. Syst. Evol. Microbiol.">
        <title>Complete genome of a new Firmicutes species belonging to the dominant human colonic microbiota ('Ruminococcus bicirculans') reveals two chromosomes and a selective capacity to utilize plant glucans.</title>
        <authorList>
            <consortium name="NISC Comparative Sequencing Program"/>
            <person name="Wegmann U."/>
            <person name="Louis P."/>
            <person name="Goesmann A."/>
            <person name="Henrissat B."/>
            <person name="Duncan S.H."/>
            <person name="Flint H.J."/>
        </authorList>
    </citation>
    <scope>NUCLEOTIDE SEQUENCE</scope>
    <source>
        <strain evidence="8">VKM Ac-1246</strain>
    </source>
</reference>
<evidence type="ECO:0000256" key="7">
    <source>
        <dbReference type="SAM" id="Phobius"/>
    </source>
</evidence>
<feature type="transmembrane region" description="Helical" evidence="7">
    <location>
        <begin position="29"/>
        <end position="56"/>
    </location>
</feature>
<protein>
    <submittedName>
        <fullName evidence="8">Uncharacterized protein</fullName>
    </submittedName>
</protein>
<reference evidence="8" key="2">
    <citation type="submission" date="2023-01" db="EMBL/GenBank/DDBJ databases">
        <authorList>
            <person name="Sun Q."/>
            <person name="Evtushenko L."/>
        </authorList>
    </citation>
    <scope>NUCLEOTIDE SEQUENCE</scope>
    <source>
        <strain evidence="8">VKM Ac-1246</strain>
    </source>
</reference>
<accession>A0ABQ5SRZ1</accession>
<feature type="transmembrane region" description="Helical" evidence="7">
    <location>
        <begin position="203"/>
        <end position="221"/>
    </location>
</feature>
<gene>
    <name evidence="8" type="ORF">GCM10017579_03590</name>
</gene>
<feature type="region of interest" description="Disordered" evidence="6">
    <location>
        <begin position="340"/>
        <end position="391"/>
    </location>
</feature>
<feature type="transmembrane region" description="Helical" evidence="7">
    <location>
        <begin position="241"/>
        <end position="267"/>
    </location>
</feature>
<dbReference type="EMBL" id="BSEL01000001">
    <property type="protein sequence ID" value="GLJ66323.1"/>
    <property type="molecule type" value="Genomic_DNA"/>
</dbReference>
<keyword evidence="2" id="KW-1003">Cell membrane</keyword>
<evidence type="ECO:0000256" key="3">
    <source>
        <dbReference type="ARBA" id="ARBA00022692"/>
    </source>
</evidence>
<feature type="transmembrane region" description="Helical" evidence="7">
    <location>
        <begin position="136"/>
        <end position="158"/>
    </location>
</feature>
<evidence type="ECO:0000313" key="8">
    <source>
        <dbReference type="EMBL" id="GLJ66323.1"/>
    </source>
</evidence>
<dbReference type="InterPro" id="IPR017039">
    <property type="entry name" value="Virul_fac_BrkB"/>
</dbReference>
<evidence type="ECO:0000313" key="9">
    <source>
        <dbReference type="Proteomes" id="UP001142292"/>
    </source>
</evidence>
<dbReference type="Pfam" id="PF03631">
    <property type="entry name" value="Virul_fac_BrkB"/>
    <property type="match status" value="1"/>
</dbReference>
<feature type="compositionally biased region" description="Pro residues" evidence="6">
    <location>
        <begin position="346"/>
        <end position="358"/>
    </location>
</feature>
<dbReference type="PANTHER" id="PTHR30213:SF1">
    <property type="entry name" value="INNER MEMBRANE PROTEIN YHJD"/>
    <property type="match status" value="1"/>
</dbReference>
<dbReference type="PANTHER" id="PTHR30213">
    <property type="entry name" value="INNER MEMBRANE PROTEIN YHJD"/>
    <property type="match status" value="1"/>
</dbReference>
<evidence type="ECO:0000256" key="2">
    <source>
        <dbReference type="ARBA" id="ARBA00022475"/>
    </source>
</evidence>
<evidence type="ECO:0000256" key="1">
    <source>
        <dbReference type="ARBA" id="ARBA00004651"/>
    </source>
</evidence>
<feature type="transmembrane region" description="Helical" evidence="7">
    <location>
        <begin position="92"/>
        <end position="115"/>
    </location>
</feature>
<comment type="caution">
    <text evidence="8">The sequence shown here is derived from an EMBL/GenBank/DDBJ whole genome shotgun (WGS) entry which is preliminary data.</text>
</comment>
<feature type="transmembrane region" description="Helical" evidence="7">
    <location>
        <begin position="170"/>
        <end position="191"/>
    </location>
</feature>
<dbReference type="Proteomes" id="UP001142292">
    <property type="component" value="Unassembled WGS sequence"/>
</dbReference>
<organism evidence="8 9">
    <name type="scientific">Nocardioides luteus</name>
    <dbReference type="NCBI Taxonomy" id="1844"/>
    <lineage>
        <taxon>Bacteria</taxon>
        <taxon>Bacillati</taxon>
        <taxon>Actinomycetota</taxon>
        <taxon>Actinomycetes</taxon>
        <taxon>Propionibacteriales</taxon>
        <taxon>Nocardioidaceae</taxon>
        <taxon>Nocardioides</taxon>
    </lineage>
</organism>
<sequence>MDRAQRRFPPVAFPLAVIYKFYEDQGNNLAAIITYYAFVAVFPILLLASSILGFVLEGDPKLQEAVLDTALAQFPIIGDQLGRKELTGSTSAIIVGGLAALYGALGLGLSMQNAVNTAWSVPRNSRPNPILLRVRSLLMLATGGLAILSVTSLSLVLSRTDFLGFKAVDVGYWLVILGTVGIVTGMLCVVFRMATTRDHALSHALPGAFTFALLWQVLQYFGAEFVQHVLAATNGMNQTFALVLGLVAFLYIAALMVVISIEVNVVYSRHLWPRALLTLFTDDVLLTEADRRAYASYALMQRHKGFETVAVSFDGPDGDTHEIVMDPSWLRKTARQIRRRDEFSRPLPPTKPPPPVPPGKLRALPHPDEEPKQPEPAKETKRTRPARQAKP</sequence>
<evidence type="ECO:0000256" key="4">
    <source>
        <dbReference type="ARBA" id="ARBA00022989"/>
    </source>
</evidence>
<keyword evidence="3 7" id="KW-0812">Transmembrane</keyword>
<keyword evidence="4 7" id="KW-1133">Transmembrane helix</keyword>
<name>A0ABQ5SRZ1_9ACTN</name>